<feature type="domain" description="Histidine kinase" evidence="6">
    <location>
        <begin position="1"/>
        <end position="106"/>
    </location>
</feature>
<dbReference type="EC" id="2.7.13.3" evidence="2"/>
<evidence type="ECO:0000256" key="1">
    <source>
        <dbReference type="ARBA" id="ARBA00000085"/>
    </source>
</evidence>
<dbReference type="PROSITE" id="PS50109">
    <property type="entry name" value="HIS_KIN"/>
    <property type="match status" value="1"/>
</dbReference>
<evidence type="ECO:0000313" key="8">
    <source>
        <dbReference type="Proteomes" id="UP001273935"/>
    </source>
</evidence>
<evidence type="ECO:0000259" key="6">
    <source>
        <dbReference type="PROSITE" id="PS50109"/>
    </source>
</evidence>
<evidence type="ECO:0000256" key="3">
    <source>
        <dbReference type="ARBA" id="ARBA00022679"/>
    </source>
</evidence>
<name>A0ABU3XRB9_9GAMM</name>
<dbReference type="SMART" id="SM00387">
    <property type="entry name" value="HATPase_c"/>
    <property type="match status" value="1"/>
</dbReference>
<organism evidence="7 8">
    <name type="scientific">Metapseudomonas otitidis</name>
    <dbReference type="NCBI Taxonomy" id="319939"/>
    <lineage>
        <taxon>Bacteria</taxon>
        <taxon>Pseudomonadati</taxon>
        <taxon>Pseudomonadota</taxon>
        <taxon>Gammaproteobacteria</taxon>
        <taxon>Pseudomonadales</taxon>
        <taxon>Pseudomonadaceae</taxon>
        <taxon>Metapseudomonas</taxon>
    </lineage>
</organism>
<proteinExistence type="predicted"/>
<dbReference type="PRINTS" id="PR00344">
    <property type="entry name" value="BCTRLSENSOR"/>
</dbReference>
<gene>
    <name evidence="7" type="ORF">R0G64_13635</name>
</gene>
<dbReference type="CDD" id="cd00075">
    <property type="entry name" value="HATPase"/>
    <property type="match status" value="1"/>
</dbReference>
<dbReference type="PANTHER" id="PTHR43711:SF1">
    <property type="entry name" value="HISTIDINE KINASE 1"/>
    <property type="match status" value="1"/>
</dbReference>
<evidence type="ECO:0000256" key="5">
    <source>
        <dbReference type="ARBA" id="ARBA00023012"/>
    </source>
</evidence>
<comment type="caution">
    <text evidence="7">The sequence shown here is derived from an EMBL/GenBank/DDBJ whole genome shotgun (WGS) entry which is preliminary data.</text>
</comment>
<dbReference type="PANTHER" id="PTHR43711">
    <property type="entry name" value="TWO-COMPONENT HISTIDINE KINASE"/>
    <property type="match status" value="1"/>
</dbReference>
<accession>A0ABU3XRB9</accession>
<dbReference type="RefSeq" id="WP_317233923.1">
    <property type="nucleotide sequence ID" value="NZ_JAWJUL010000047.1"/>
</dbReference>
<dbReference type="InterPro" id="IPR036890">
    <property type="entry name" value="HATPase_C_sf"/>
</dbReference>
<sequence length="106" mass="11491">FRIEQVVSNLFSNALRYGTGNPVQVVVRRDGEWARVEVRDQGIGICAEDQKRIFQQFERAGGADKVAGLGLGLFISEQIMLAHGGRIELCSTPGVGSTFSLLLPTA</sequence>
<dbReference type="SUPFAM" id="SSF55874">
    <property type="entry name" value="ATPase domain of HSP90 chaperone/DNA topoisomerase II/histidine kinase"/>
    <property type="match status" value="1"/>
</dbReference>
<dbReference type="EMBL" id="JAWJUL010000047">
    <property type="protein sequence ID" value="MDV3440472.1"/>
    <property type="molecule type" value="Genomic_DNA"/>
</dbReference>
<dbReference type="GO" id="GO:0016301">
    <property type="term" value="F:kinase activity"/>
    <property type="evidence" value="ECO:0007669"/>
    <property type="project" value="UniProtKB-KW"/>
</dbReference>
<dbReference type="InterPro" id="IPR004358">
    <property type="entry name" value="Sig_transdc_His_kin-like_C"/>
</dbReference>
<evidence type="ECO:0000256" key="4">
    <source>
        <dbReference type="ARBA" id="ARBA00022777"/>
    </source>
</evidence>
<evidence type="ECO:0000256" key="2">
    <source>
        <dbReference type="ARBA" id="ARBA00012438"/>
    </source>
</evidence>
<dbReference type="Proteomes" id="UP001273935">
    <property type="component" value="Unassembled WGS sequence"/>
</dbReference>
<feature type="non-terminal residue" evidence="7">
    <location>
        <position position="1"/>
    </location>
</feature>
<dbReference type="InterPro" id="IPR050736">
    <property type="entry name" value="Sensor_HK_Regulatory"/>
</dbReference>
<keyword evidence="3" id="KW-0808">Transferase</keyword>
<keyword evidence="5" id="KW-0902">Two-component regulatory system</keyword>
<protein>
    <recommendedName>
        <fullName evidence="2">histidine kinase</fullName>
        <ecNumber evidence="2">2.7.13.3</ecNumber>
    </recommendedName>
</protein>
<comment type="catalytic activity">
    <reaction evidence="1">
        <text>ATP + protein L-histidine = ADP + protein N-phospho-L-histidine.</text>
        <dbReference type="EC" id="2.7.13.3"/>
    </reaction>
</comment>
<dbReference type="Gene3D" id="3.30.565.10">
    <property type="entry name" value="Histidine kinase-like ATPase, C-terminal domain"/>
    <property type="match status" value="1"/>
</dbReference>
<dbReference type="InterPro" id="IPR005467">
    <property type="entry name" value="His_kinase_dom"/>
</dbReference>
<keyword evidence="8" id="KW-1185">Reference proteome</keyword>
<dbReference type="InterPro" id="IPR003594">
    <property type="entry name" value="HATPase_dom"/>
</dbReference>
<dbReference type="Pfam" id="PF02518">
    <property type="entry name" value="HATPase_c"/>
    <property type="match status" value="1"/>
</dbReference>
<evidence type="ECO:0000313" key="7">
    <source>
        <dbReference type="EMBL" id="MDV3440472.1"/>
    </source>
</evidence>
<reference evidence="7 8" key="1">
    <citation type="submission" date="2023-10" db="EMBL/GenBank/DDBJ databases">
        <title>Pseudomonas otitidis isolated from a paediatric patient with cystic fibrosis in Chile.</title>
        <authorList>
            <person name="Amsteins-Romero L."/>
            <person name="Opazo-Capurro A."/>
            <person name="Matus-Kohler M."/>
            <person name="Gonzalez-Rocha G."/>
        </authorList>
    </citation>
    <scope>NUCLEOTIDE SEQUENCE [LARGE SCALE GENOMIC DNA]</scope>
    <source>
        <strain evidence="7 8">P-714</strain>
    </source>
</reference>
<keyword evidence="4 7" id="KW-0418">Kinase</keyword>